<reference evidence="2 3" key="1">
    <citation type="journal article" date="2017" name="Mol. Ecol.">
        <title>Comparative and population genomic landscape of Phellinus noxius: A hypervariable fungus causing root rot in trees.</title>
        <authorList>
            <person name="Chung C.L."/>
            <person name="Lee T.J."/>
            <person name="Akiba M."/>
            <person name="Lee H.H."/>
            <person name="Kuo T.H."/>
            <person name="Liu D."/>
            <person name="Ke H.M."/>
            <person name="Yokoi T."/>
            <person name="Roa M.B."/>
            <person name="Lu M.J."/>
            <person name="Chang Y.Y."/>
            <person name="Ann P.J."/>
            <person name="Tsai J.N."/>
            <person name="Chen C.Y."/>
            <person name="Tzean S.S."/>
            <person name="Ota Y."/>
            <person name="Hattori T."/>
            <person name="Sahashi N."/>
            <person name="Liou R.F."/>
            <person name="Kikuchi T."/>
            <person name="Tsai I.J."/>
        </authorList>
    </citation>
    <scope>NUCLEOTIDE SEQUENCE [LARGE SCALE GENOMIC DNA]</scope>
    <source>
        <strain evidence="2 3">FFPRI411160</strain>
    </source>
</reference>
<feature type="compositionally biased region" description="Low complexity" evidence="1">
    <location>
        <begin position="37"/>
        <end position="50"/>
    </location>
</feature>
<comment type="caution">
    <text evidence="2">The sequence shown here is derived from an EMBL/GenBank/DDBJ whole genome shotgun (WGS) entry which is preliminary data.</text>
</comment>
<evidence type="ECO:0000313" key="3">
    <source>
        <dbReference type="Proteomes" id="UP000217199"/>
    </source>
</evidence>
<dbReference type="AlphaFoldDB" id="A0A286UE74"/>
<feature type="compositionally biased region" description="Low complexity" evidence="1">
    <location>
        <begin position="1"/>
        <end position="21"/>
    </location>
</feature>
<dbReference type="Proteomes" id="UP000217199">
    <property type="component" value="Unassembled WGS sequence"/>
</dbReference>
<evidence type="ECO:0000256" key="1">
    <source>
        <dbReference type="SAM" id="MobiDB-lite"/>
    </source>
</evidence>
<name>A0A286UE74_9AGAM</name>
<organism evidence="2 3">
    <name type="scientific">Pyrrhoderma noxium</name>
    <dbReference type="NCBI Taxonomy" id="2282107"/>
    <lineage>
        <taxon>Eukaryota</taxon>
        <taxon>Fungi</taxon>
        <taxon>Dikarya</taxon>
        <taxon>Basidiomycota</taxon>
        <taxon>Agaricomycotina</taxon>
        <taxon>Agaricomycetes</taxon>
        <taxon>Hymenochaetales</taxon>
        <taxon>Hymenochaetaceae</taxon>
        <taxon>Pyrrhoderma</taxon>
    </lineage>
</organism>
<keyword evidence="3" id="KW-1185">Reference proteome</keyword>
<sequence length="134" mass="14205">MPALSRSSSTGSHTSSRSRSSVGLAGPYRGHIGPVASSSNPNLSISIPTNNVSSDVWHSAPIEASAGLPVAFPEAGGPIENMWGTRSAYPGSVDMTRDAWTFPSRAPAYVHKRSRSRSLLQVPHYKPNGTLSFK</sequence>
<proteinExistence type="predicted"/>
<dbReference type="InParanoid" id="A0A286UE74"/>
<gene>
    <name evidence="2" type="ORF">PNOK_0631000</name>
</gene>
<evidence type="ECO:0000313" key="2">
    <source>
        <dbReference type="EMBL" id="PAV17824.1"/>
    </source>
</evidence>
<dbReference type="EMBL" id="NBII01000006">
    <property type="protein sequence ID" value="PAV17824.1"/>
    <property type="molecule type" value="Genomic_DNA"/>
</dbReference>
<feature type="region of interest" description="Disordered" evidence="1">
    <location>
        <begin position="1"/>
        <end position="50"/>
    </location>
</feature>
<accession>A0A286UE74</accession>
<protein>
    <submittedName>
        <fullName evidence="2">Uncharacterized protein</fullName>
    </submittedName>
</protein>